<keyword evidence="3" id="KW-1185">Reference proteome</keyword>
<dbReference type="Proteomes" id="UP000194127">
    <property type="component" value="Unassembled WGS sequence"/>
</dbReference>
<dbReference type="OrthoDB" id="3543113at2759"/>
<dbReference type="AlphaFoldDB" id="A0A1X6N3Y1"/>
<dbReference type="EMBL" id="KZ110595">
    <property type="protein sequence ID" value="OSX63318.1"/>
    <property type="molecule type" value="Genomic_DNA"/>
</dbReference>
<dbReference type="RefSeq" id="XP_024340112.1">
    <property type="nucleotide sequence ID" value="XM_024476900.1"/>
</dbReference>
<evidence type="ECO:0008006" key="4">
    <source>
        <dbReference type="Google" id="ProtNLM"/>
    </source>
</evidence>
<feature type="signal peptide" evidence="1">
    <location>
        <begin position="1"/>
        <end position="30"/>
    </location>
</feature>
<reference evidence="2 3" key="1">
    <citation type="submission" date="2017-04" db="EMBL/GenBank/DDBJ databases">
        <title>Genome Sequence of the Model Brown-Rot Fungus Postia placenta SB12.</title>
        <authorList>
            <consortium name="DOE Joint Genome Institute"/>
            <person name="Gaskell J."/>
            <person name="Kersten P."/>
            <person name="Larrondo L.F."/>
            <person name="Canessa P."/>
            <person name="Martinez D."/>
            <person name="Hibbett D."/>
            <person name="Schmoll M."/>
            <person name="Kubicek C.P."/>
            <person name="Martinez A.T."/>
            <person name="Yadav J."/>
            <person name="Master E."/>
            <person name="Magnuson J.K."/>
            <person name="James T."/>
            <person name="Yaver D."/>
            <person name="Berka R."/>
            <person name="Labutti K."/>
            <person name="Lipzen A."/>
            <person name="Aerts A."/>
            <person name="Barry K."/>
            <person name="Henrissat B."/>
            <person name="Blanchette R."/>
            <person name="Grigoriev I."/>
            <person name="Cullen D."/>
        </authorList>
    </citation>
    <scope>NUCLEOTIDE SEQUENCE [LARGE SCALE GENOMIC DNA]</scope>
    <source>
        <strain evidence="2 3">MAD-698-R-SB12</strain>
    </source>
</reference>
<proteinExistence type="predicted"/>
<sequence length="194" mass="22233">MVKGCHFVRQADIKWLAILALKCRALRVSAIEVLCGGLKPDIPIFRLLPGHFMLMEGLHAEFMVTSFRGLRSDCEKCATREDHWLQAGWRKYPRYESDVLPARPMQIMTRYSHQPLLFPALRSLDWLHTFIVHDSGPYIACKGFWTCACLYTGSQLKKVAIDLTILCQHVSGKDWSVEFIKFTMIIGTECPEVT</sequence>
<name>A0A1X6N3Y1_9APHY</name>
<dbReference type="GeneID" id="36321851"/>
<evidence type="ECO:0000313" key="3">
    <source>
        <dbReference type="Proteomes" id="UP000194127"/>
    </source>
</evidence>
<protein>
    <recommendedName>
        <fullName evidence="4">CxC2-like cysteine cluster KDZ transposase-associated domain-containing protein</fullName>
    </recommendedName>
</protein>
<evidence type="ECO:0000313" key="2">
    <source>
        <dbReference type="EMBL" id="OSX63318.1"/>
    </source>
</evidence>
<accession>A0A1X6N3Y1</accession>
<evidence type="ECO:0000256" key="1">
    <source>
        <dbReference type="SAM" id="SignalP"/>
    </source>
</evidence>
<organism evidence="2 3">
    <name type="scientific">Postia placenta MAD-698-R-SB12</name>
    <dbReference type="NCBI Taxonomy" id="670580"/>
    <lineage>
        <taxon>Eukaryota</taxon>
        <taxon>Fungi</taxon>
        <taxon>Dikarya</taxon>
        <taxon>Basidiomycota</taxon>
        <taxon>Agaricomycotina</taxon>
        <taxon>Agaricomycetes</taxon>
        <taxon>Polyporales</taxon>
        <taxon>Adustoporiaceae</taxon>
        <taxon>Rhodonia</taxon>
    </lineage>
</organism>
<keyword evidence="1" id="KW-0732">Signal</keyword>
<gene>
    <name evidence="2" type="ORF">POSPLADRAFT_1032984</name>
</gene>
<feature type="chain" id="PRO_5012801263" description="CxC2-like cysteine cluster KDZ transposase-associated domain-containing protein" evidence="1">
    <location>
        <begin position="31"/>
        <end position="194"/>
    </location>
</feature>